<dbReference type="Proteomes" id="UP000295431">
    <property type="component" value="Unassembled WGS sequence"/>
</dbReference>
<dbReference type="RefSeq" id="WP_131942135.1">
    <property type="nucleotide sequence ID" value="NZ_BAAAMX010000004.1"/>
</dbReference>
<keyword evidence="1" id="KW-0732">Signal</keyword>
<evidence type="ECO:0000256" key="1">
    <source>
        <dbReference type="SAM" id="SignalP"/>
    </source>
</evidence>
<sequence length="214" mass="21221">MRGPSSIRPLLSAFAAALAAAAVGTVAPQAVAAPEDTWTVAPGGALTATAPLRIGNVTRGWNIDCGTATLTGAAKAGSGNAGNQLVEFDDESFENCFGPDGVQYTVAMTSEVQLDLNASSYDAAAGRTTGDLSGFQLNLVGANRCQADIAGPAGDLGSADVTFMNNGSVLGLGGGDMGVTFVNFACASGFIAVGDQVVVTAQLSVSPAQTITSP</sequence>
<proteinExistence type="predicted"/>
<dbReference type="EMBL" id="SMJW01000120">
    <property type="protein sequence ID" value="TDC12679.1"/>
    <property type="molecule type" value="Genomic_DNA"/>
</dbReference>
<reference evidence="2 3" key="1">
    <citation type="submission" date="2019-03" db="EMBL/GenBank/DDBJ databases">
        <title>Draft genome sequences of novel Actinobacteria.</title>
        <authorList>
            <person name="Sahin N."/>
            <person name="Ay H."/>
            <person name="Saygin H."/>
        </authorList>
    </citation>
    <scope>NUCLEOTIDE SEQUENCE [LARGE SCALE GENOMIC DNA]</scope>
    <source>
        <strain evidence="2 3">DSM 45347</strain>
    </source>
</reference>
<feature type="signal peptide" evidence="1">
    <location>
        <begin position="1"/>
        <end position="32"/>
    </location>
</feature>
<organism evidence="2 3">
    <name type="scientific">Actinomadura bangladeshensis</name>
    <dbReference type="NCBI Taxonomy" id="453573"/>
    <lineage>
        <taxon>Bacteria</taxon>
        <taxon>Bacillati</taxon>
        <taxon>Actinomycetota</taxon>
        <taxon>Actinomycetes</taxon>
        <taxon>Streptosporangiales</taxon>
        <taxon>Thermomonosporaceae</taxon>
        <taxon>Actinomadura</taxon>
    </lineage>
</organism>
<evidence type="ECO:0000313" key="3">
    <source>
        <dbReference type="Proteomes" id="UP000295431"/>
    </source>
</evidence>
<dbReference type="PROSITE" id="PS51318">
    <property type="entry name" value="TAT"/>
    <property type="match status" value="1"/>
</dbReference>
<dbReference type="AlphaFoldDB" id="A0A4R4NTF9"/>
<comment type="caution">
    <text evidence="2">The sequence shown here is derived from an EMBL/GenBank/DDBJ whole genome shotgun (WGS) entry which is preliminary data.</text>
</comment>
<dbReference type="InterPro" id="IPR006311">
    <property type="entry name" value="TAT_signal"/>
</dbReference>
<name>A0A4R4NTF9_9ACTN</name>
<gene>
    <name evidence="2" type="ORF">E1284_22660</name>
</gene>
<protein>
    <recommendedName>
        <fullName evidence="4">Secreted protein</fullName>
    </recommendedName>
</protein>
<feature type="chain" id="PRO_5021023534" description="Secreted protein" evidence="1">
    <location>
        <begin position="33"/>
        <end position="214"/>
    </location>
</feature>
<keyword evidence="3" id="KW-1185">Reference proteome</keyword>
<accession>A0A4R4NTF9</accession>
<dbReference type="OrthoDB" id="3478998at2"/>
<evidence type="ECO:0000313" key="2">
    <source>
        <dbReference type="EMBL" id="TDC12679.1"/>
    </source>
</evidence>
<evidence type="ECO:0008006" key="4">
    <source>
        <dbReference type="Google" id="ProtNLM"/>
    </source>
</evidence>